<dbReference type="STRING" id="29170.A0A368FNZ3"/>
<evidence type="ECO:0000256" key="13">
    <source>
        <dbReference type="ARBA" id="ARBA00023303"/>
    </source>
</evidence>
<keyword evidence="17" id="KW-1185">Reference proteome</keyword>
<evidence type="ECO:0000256" key="8">
    <source>
        <dbReference type="ARBA" id="ARBA00022882"/>
    </source>
</evidence>
<feature type="domain" description="VWFA" evidence="15">
    <location>
        <begin position="259"/>
        <end position="486"/>
    </location>
</feature>
<evidence type="ECO:0000256" key="5">
    <source>
        <dbReference type="ARBA" id="ARBA00022692"/>
    </source>
</evidence>
<dbReference type="OrthoDB" id="10054666at2759"/>
<evidence type="ECO:0000256" key="4">
    <source>
        <dbReference type="ARBA" id="ARBA00022673"/>
    </source>
</evidence>
<reference evidence="16 17" key="1">
    <citation type="submission" date="2014-10" db="EMBL/GenBank/DDBJ databases">
        <title>Draft genome of the hookworm Ancylostoma caninum.</title>
        <authorList>
            <person name="Mitreva M."/>
        </authorList>
    </citation>
    <scope>NUCLEOTIDE SEQUENCE [LARGE SCALE GENOMIC DNA]</scope>
    <source>
        <strain evidence="16 17">Baltimore</strain>
    </source>
</reference>
<accession>A0A368FNZ3</accession>
<keyword evidence="5 14" id="KW-0812">Transmembrane</keyword>
<keyword evidence="7" id="KW-0106">Calcium</keyword>
<proteinExistence type="predicted"/>
<evidence type="ECO:0000256" key="10">
    <source>
        <dbReference type="ARBA" id="ARBA00023065"/>
    </source>
</evidence>
<dbReference type="AlphaFoldDB" id="A0A368FNZ3"/>
<keyword evidence="6" id="KW-0732">Signal</keyword>
<evidence type="ECO:0000256" key="12">
    <source>
        <dbReference type="ARBA" id="ARBA00023180"/>
    </source>
</evidence>
<evidence type="ECO:0000256" key="3">
    <source>
        <dbReference type="ARBA" id="ARBA00022568"/>
    </source>
</evidence>
<keyword evidence="3" id="KW-0109">Calcium transport</keyword>
<organism evidence="16 17">
    <name type="scientific">Ancylostoma caninum</name>
    <name type="common">Dog hookworm</name>
    <dbReference type="NCBI Taxonomy" id="29170"/>
    <lineage>
        <taxon>Eukaryota</taxon>
        <taxon>Metazoa</taxon>
        <taxon>Ecdysozoa</taxon>
        <taxon>Nematoda</taxon>
        <taxon>Chromadorea</taxon>
        <taxon>Rhabditida</taxon>
        <taxon>Rhabditina</taxon>
        <taxon>Rhabditomorpha</taxon>
        <taxon>Strongyloidea</taxon>
        <taxon>Ancylostomatidae</taxon>
        <taxon>Ancylostomatinae</taxon>
        <taxon>Ancylostoma</taxon>
    </lineage>
</organism>
<keyword evidence="13" id="KW-0407">Ion channel</keyword>
<comment type="caution">
    <text evidence="16">The sequence shown here is derived from an EMBL/GenBank/DDBJ whole genome shotgun (WGS) entry which is preliminary data.</text>
</comment>
<dbReference type="Gene3D" id="3.30.450.20">
    <property type="entry name" value="PAS domain"/>
    <property type="match status" value="1"/>
</dbReference>
<keyword evidence="11 14" id="KW-0472">Membrane</keyword>
<dbReference type="SMART" id="SM00327">
    <property type="entry name" value="VWA"/>
    <property type="match status" value="1"/>
</dbReference>
<dbReference type="InterPro" id="IPR036465">
    <property type="entry name" value="vWFA_dom_sf"/>
</dbReference>
<feature type="transmembrane region" description="Helical" evidence="14">
    <location>
        <begin position="542"/>
        <end position="560"/>
    </location>
</feature>
<sequence length="1058" mass="123082">MCCRAANHTPFSLAKGIRAAAGCCFGPEQSDIEECARVLSENLQDTFKRVTKSDQILQLYDQFVEPEQFDPRDELKRSKTAIENYLRRRAEFAYKAKVSLEVREVVNASDEDVNDPNSKDFIRFMSAKQGNDATTIYVHDHSLRKTKVNETRNFTLAANANFYSLSTSSIASAVHIPTPLYDRNPELLRKIEWSEIDEVYRTHREETRDLAFQLFCSESGYMRFFPAASWFWDNHVEHLDLFDCRNTQWYINAATNSKNVVIMLDMSGSMLGQRYEIAKQTTEAILETLSHNDYFNIMPFSKSPYFLDDCGGGNGLLQATMRNKKSLRARMNNVSSEGKAEYEKALPHAFTALLNLPGRYELHTREEMALMAPNSTKERIHVVFPEHVLSADPEYIEAISSHNGRSDQGCENVIMLITDGAPNNYKEIFDLYNKDKKVRFFSFLIGEEAIDFEQVKNMACNNRGYMVHVQNMADVEDKVQYYIRTMSRPIGQHAGDIQLEDAMWSGVYRERLYLPRPETFAEPVPITNQSYAVMNKMAARRVSFWIFLILLLRMFTAPIPNREVRKFQKIRLQKTEARGRMFVTTVSFPVIVNKTFMGVAAVNIPLTELNQQAHPSNIGGRSYFFMLDQNGFIMFHPQLRPIDPFTKSHKQNYNNMDLLELEVPQTQQVRKMVMDCDNSDPQQLDILYATEMLDRVYPQTNSYYSECIKGANFVLGLAVAKGDDHRWRPKTRTYDYTRVQSSWMSDKHWKVHPHWRYCLLNDTDTNITKEEAFVIYANQMRHSGKLPELCRPREQLVKKLLVDLEATSALQDSWDLQWQYLKDNLIHLVFFAAPSGLIRYYNQTLDDYDYEDPNWSIFDHIGAMLSIEHVQELFVSKRKIRKPVQNITTVEKHIRQSYNHFITDLYRKSVDDPYYRRSVRMKDHIIFDVSNKSKIWYKSETQLTGYGLNENLTMLAQGTKAIYLGNALLGVAGYEFAYDYVVNLMGEHGCGPSDDRRWCVLLDEHGYVFYSNQKDISYEDYLEDPYTKGKHISRWFGSINRVSQRAMALLVEKRFYNK</sequence>
<keyword evidence="8" id="KW-0851">Voltage-gated channel</keyword>
<name>A0A368FNZ3_ANCCA</name>
<keyword evidence="10" id="KW-0406">Ion transport</keyword>
<evidence type="ECO:0000256" key="9">
    <source>
        <dbReference type="ARBA" id="ARBA00022989"/>
    </source>
</evidence>
<dbReference type="PANTHER" id="PTHR10166">
    <property type="entry name" value="VOLTAGE-DEPENDENT CALCIUM CHANNEL SUBUNIT ALPHA-2/DELTA-RELATED"/>
    <property type="match status" value="1"/>
</dbReference>
<comment type="subcellular location">
    <subcellularLocation>
        <location evidence="1">Membrane</location>
        <topology evidence="1">Single-pass type I membrane protein</topology>
    </subcellularLocation>
</comment>
<dbReference type="InterPro" id="IPR051173">
    <property type="entry name" value="Ca_channel_alpha-2/delta"/>
</dbReference>
<dbReference type="Pfam" id="PF13768">
    <property type="entry name" value="VWA_3"/>
    <property type="match status" value="1"/>
</dbReference>
<evidence type="ECO:0000259" key="15">
    <source>
        <dbReference type="PROSITE" id="PS50234"/>
    </source>
</evidence>
<feature type="transmembrane region" description="Helical" evidence="14">
    <location>
        <begin position="581"/>
        <end position="602"/>
    </location>
</feature>
<evidence type="ECO:0000313" key="17">
    <source>
        <dbReference type="Proteomes" id="UP000252519"/>
    </source>
</evidence>
<dbReference type="PANTHER" id="PTHR10166:SF37">
    <property type="entry name" value="STOLID, ISOFORM H"/>
    <property type="match status" value="1"/>
</dbReference>
<evidence type="ECO:0000256" key="6">
    <source>
        <dbReference type="ARBA" id="ARBA00022729"/>
    </source>
</evidence>
<dbReference type="InterPro" id="IPR013608">
    <property type="entry name" value="VWA_N"/>
</dbReference>
<gene>
    <name evidence="16" type="ORF">ANCCAN_20361</name>
</gene>
<dbReference type="EMBL" id="JOJR01000866">
    <property type="protein sequence ID" value="RCN33792.1"/>
    <property type="molecule type" value="Genomic_DNA"/>
</dbReference>
<dbReference type="Pfam" id="PF13519">
    <property type="entry name" value="VWA_2"/>
    <property type="match status" value="1"/>
</dbReference>
<evidence type="ECO:0000256" key="14">
    <source>
        <dbReference type="SAM" id="Phobius"/>
    </source>
</evidence>
<evidence type="ECO:0000256" key="2">
    <source>
        <dbReference type="ARBA" id="ARBA00022448"/>
    </source>
</evidence>
<keyword evidence="4" id="KW-0107">Calcium channel</keyword>
<dbReference type="Gene3D" id="3.40.50.410">
    <property type="entry name" value="von Willebrand factor, type A domain"/>
    <property type="match status" value="1"/>
</dbReference>
<evidence type="ECO:0000256" key="11">
    <source>
        <dbReference type="ARBA" id="ARBA00023136"/>
    </source>
</evidence>
<keyword evidence="9 14" id="KW-1133">Transmembrane helix</keyword>
<dbReference type="GO" id="GO:0005245">
    <property type="term" value="F:voltage-gated calcium channel activity"/>
    <property type="evidence" value="ECO:0007669"/>
    <property type="project" value="TreeGrafter"/>
</dbReference>
<protein>
    <recommendedName>
        <fullName evidence="15">VWFA domain-containing protein</fullName>
    </recommendedName>
</protein>
<dbReference type="Proteomes" id="UP000252519">
    <property type="component" value="Unassembled WGS sequence"/>
</dbReference>
<dbReference type="SUPFAM" id="SSF53300">
    <property type="entry name" value="vWA-like"/>
    <property type="match status" value="1"/>
</dbReference>
<dbReference type="InterPro" id="IPR002035">
    <property type="entry name" value="VWF_A"/>
</dbReference>
<dbReference type="Pfam" id="PF08399">
    <property type="entry name" value="VWA_N"/>
    <property type="match status" value="1"/>
</dbReference>
<keyword evidence="12" id="KW-0325">Glycoprotein</keyword>
<evidence type="ECO:0000256" key="7">
    <source>
        <dbReference type="ARBA" id="ARBA00022837"/>
    </source>
</evidence>
<dbReference type="GO" id="GO:0005891">
    <property type="term" value="C:voltage-gated calcium channel complex"/>
    <property type="evidence" value="ECO:0007669"/>
    <property type="project" value="TreeGrafter"/>
</dbReference>
<dbReference type="PROSITE" id="PS50234">
    <property type="entry name" value="VWFA"/>
    <property type="match status" value="1"/>
</dbReference>
<evidence type="ECO:0000313" key="16">
    <source>
        <dbReference type="EMBL" id="RCN33792.1"/>
    </source>
</evidence>
<evidence type="ECO:0000256" key="1">
    <source>
        <dbReference type="ARBA" id="ARBA00004479"/>
    </source>
</evidence>
<keyword evidence="2" id="KW-0813">Transport</keyword>